<dbReference type="Pfam" id="PF14412">
    <property type="entry name" value="AHH"/>
    <property type="match status" value="1"/>
</dbReference>
<dbReference type="Proteomes" id="UP000272888">
    <property type="component" value="Unassembled WGS sequence"/>
</dbReference>
<evidence type="ECO:0000313" key="4">
    <source>
        <dbReference type="Proteomes" id="UP000272888"/>
    </source>
</evidence>
<evidence type="ECO:0000256" key="1">
    <source>
        <dbReference type="SAM" id="Phobius"/>
    </source>
</evidence>
<feature type="transmembrane region" description="Helical" evidence="1">
    <location>
        <begin position="176"/>
        <end position="194"/>
    </location>
</feature>
<sequence>MVRCAMALVLLSLLTGCASARRVSLETKQGEVITFAPRAEVASPVELEEGEFQRALSAEGRIRQPPTHPQKAARRLFEIDAREGSFQFDARTRRITPLGPGEHLLQEETFEADRELTRAYLRWCERTGRRGDCLRLLTEGQTVNREGRYALAMAIAQGSVNEEMLEAFKDMADPQAMLAAALWTGTLYLVLWSVPEPVSKGLAAVMTATLIVYLGVDTFWGLITGFRSLVDEADRARTFDELRNAGQRYGKVMGRNAARAFAMLATVAIGNTAAGFASTVPTLPGSAHASMQASSQAGLVLSAVGEVQAVTVSGELVTIALSPGAVAMSARGLGGVAANPVDAKGHDHHIATDKWWDSTHNGGPWSPQFQSIFDRAGMSLNDPANIVKVKGHKGPHPQEYHEEVLNRLFTATRSCRSMQQCRQALTMELERLAQEISTEGTELYKLVTRTG</sequence>
<keyword evidence="1" id="KW-0812">Transmembrane</keyword>
<comment type="caution">
    <text evidence="3">The sequence shown here is derived from an EMBL/GenBank/DDBJ whole genome shotgun (WGS) entry which is preliminary data.</text>
</comment>
<keyword evidence="1" id="KW-0472">Membrane</keyword>
<name>A0A3A8PLK9_9BACT</name>
<feature type="signal peptide" evidence="2">
    <location>
        <begin position="1"/>
        <end position="20"/>
    </location>
</feature>
<evidence type="ECO:0000256" key="2">
    <source>
        <dbReference type="SAM" id="SignalP"/>
    </source>
</evidence>
<feature type="chain" id="PRO_5017274412" description="Lipoprotein" evidence="2">
    <location>
        <begin position="21"/>
        <end position="451"/>
    </location>
</feature>
<feature type="transmembrane region" description="Helical" evidence="1">
    <location>
        <begin position="201"/>
        <end position="223"/>
    </location>
</feature>
<evidence type="ECO:0000313" key="3">
    <source>
        <dbReference type="EMBL" id="RKH56989.1"/>
    </source>
</evidence>
<organism evidence="3 4">
    <name type="scientific">Corallococcus llansteffanensis</name>
    <dbReference type="NCBI Taxonomy" id="2316731"/>
    <lineage>
        <taxon>Bacteria</taxon>
        <taxon>Pseudomonadati</taxon>
        <taxon>Myxococcota</taxon>
        <taxon>Myxococcia</taxon>
        <taxon>Myxococcales</taxon>
        <taxon>Cystobacterineae</taxon>
        <taxon>Myxococcaceae</taxon>
        <taxon>Corallococcus</taxon>
    </lineage>
</organism>
<protein>
    <recommendedName>
        <fullName evidence="5">Lipoprotein</fullName>
    </recommendedName>
</protein>
<dbReference type="PROSITE" id="PS51257">
    <property type="entry name" value="PROKAR_LIPOPROTEIN"/>
    <property type="match status" value="1"/>
</dbReference>
<proteinExistence type="predicted"/>
<evidence type="ECO:0008006" key="5">
    <source>
        <dbReference type="Google" id="ProtNLM"/>
    </source>
</evidence>
<keyword evidence="2" id="KW-0732">Signal</keyword>
<dbReference type="EMBL" id="RAWB01000192">
    <property type="protein sequence ID" value="RKH56989.1"/>
    <property type="molecule type" value="Genomic_DNA"/>
</dbReference>
<keyword evidence="1" id="KW-1133">Transmembrane helix</keyword>
<dbReference type="InterPro" id="IPR032871">
    <property type="entry name" value="AHH_dom_containing"/>
</dbReference>
<accession>A0A3A8PLK9</accession>
<reference evidence="4" key="1">
    <citation type="submission" date="2018-09" db="EMBL/GenBank/DDBJ databases">
        <authorList>
            <person name="Livingstone P.G."/>
            <person name="Whitworth D.E."/>
        </authorList>
    </citation>
    <scope>NUCLEOTIDE SEQUENCE [LARGE SCALE GENOMIC DNA]</scope>
    <source>
        <strain evidence="4">CA051B</strain>
    </source>
</reference>
<dbReference type="AlphaFoldDB" id="A0A3A8PLK9"/>
<keyword evidence="4" id="KW-1185">Reference proteome</keyword>
<gene>
    <name evidence="3" type="ORF">D7V93_19130</name>
</gene>